<keyword evidence="3" id="KW-1185">Reference proteome</keyword>
<dbReference type="PANTHER" id="PTHR30319">
    <property type="entry name" value="PHENYLACETIC ACID REGULATOR-RELATED TRANSCRIPTIONAL REPRESSOR"/>
    <property type="match status" value="1"/>
</dbReference>
<dbReference type="OrthoDB" id="2270427at2"/>
<dbReference type="eggNOG" id="COG3327">
    <property type="taxonomic scope" value="Bacteria"/>
</dbReference>
<dbReference type="InterPro" id="IPR048846">
    <property type="entry name" value="PaaX-like_central"/>
</dbReference>
<dbReference type="GO" id="GO:0006351">
    <property type="term" value="P:DNA-templated transcription"/>
    <property type="evidence" value="ECO:0007669"/>
    <property type="project" value="TreeGrafter"/>
</dbReference>
<evidence type="ECO:0000313" key="3">
    <source>
        <dbReference type="Proteomes" id="UP000001116"/>
    </source>
</evidence>
<evidence type="ECO:0000313" key="2">
    <source>
        <dbReference type="EMBL" id="ABS04344.1"/>
    </source>
</evidence>
<dbReference type="Gene3D" id="1.20.58.1460">
    <property type="match status" value="1"/>
</dbReference>
<evidence type="ECO:0000259" key="1">
    <source>
        <dbReference type="Pfam" id="PF20803"/>
    </source>
</evidence>
<feature type="domain" description="Transcriptional repressor PaaX-like central Cas2-like" evidence="1">
    <location>
        <begin position="94"/>
        <end position="149"/>
    </location>
</feature>
<dbReference type="InterPro" id="IPR036388">
    <property type="entry name" value="WH-like_DNA-bd_sf"/>
</dbReference>
<dbReference type="Gene3D" id="3.30.70.2650">
    <property type="match status" value="1"/>
</dbReference>
<dbReference type="PANTHER" id="PTHR30319:SF1">
    <property type="entry name" value="TRANSCRIPTIONAL REPRESSOR PAAX"/>
    <property type="match status" value="1"/>
</dbReference>
<dbReference type="Proteomes" id="UP000001116">
    <property type="component" value="Chromosome"/>
</dbReference>
<name>A6WC05_KINRD</name>
<reference evidence="3" key="1">
    <citation type="journal article" date="2008" name="PLoS ONE">
        <title>Survival in nuclear waste, extreme resistance, and potential applications gleaned from the genome sequence of Kineococcus radiotolerans SRS30216.</title>
        <authorList>
            <person name="Bagwell C.E."/>
            <person name="Bhat S."/>
            <person name="Hawkins G.M."/>
            <person name="Smith B.W."/>
            <person name="Biswas T."/>
            <person name="Hoover T.R."/>
            <person name="Saunders E."/>
            <person name="Han C.S."/>
            <person name="Tsodikov O.V."/>
            <person name="Shimkets L.J."/>
        </authorList>
    </citation>
    <scope>NUCLEOTIDE SEQUENCE [LARGE SCALE GENOMIC DNA]</scope>
    <source>
        <strain evidence="3">ATCC BAA-149 / DSM 14245 / SRS30216</strain>
    </source>
</reference>
<accession>A6WC05</accession>
<dbReference type="AlphaFoldDB" id="A6WC05"/>
<dbReference type="KEGG" id="kra:Krad_2878"/>
<protein>
    <submittedName>
        <fullName evidence="2">Transcriptional regulator, PaaX family</fullName>
    </submittedName>
</protein>
<dbReference type="STRING" id="266940.Krad_2878"/>
<dbReference type="Gene3D" id="1.10.10.10">
    <property type="entry name" value="Winged helix-like DNA-binding domain superfamily/Winged helix DNA-binding domain"/>
    <property type="match status" value="1"/>
</dbReference>
<sequence length="263" mass="28657">MSAAPVPAPRTVVEAFLPLDGEVGLDLVYGTANAAGLADQPVRLAIRRLVAAGDVEQRGRGRAGTLRLTGAGRAQLDRDRLALRLARAQDTGRAPWDGSWHLLAVSVEESARAVRDAWRRELSAVGAAPVSTGLHVSAHDLSALLATADRRHLVLATTDRLEVHGTSDPLALAERLWPAAPVDRAYDALADALARPPAPDPLVQQLRLADALERAVRDDPLLPPELRPQPWRPARLRRRWYAAWTALAEQLGTRTLYRGWWDA</sequence>
<gene>
    <name evidence="2" type="ordered locus">Krad_2878</name>
</gene>
<dbReference type="HOGENOM" id="CLU_067515_2_0_11"/>
<dbReference type="Pfam" id="PF20803">
    <property type="entry name" value="PaaX_M"/>
    <property type="match status" value="1"/>
</dbReference>
<dbReference type="RefSeq" id="WP_012087412.1">
    <property type="nucleotide sequence ID" value="NC_009664.2"/>
</dbReference>
<proteinExistence type="predicted"/>
<organism evidence="2 3">
    <name type="scientific">Kineococcus radiotolerans (strain ATCC BAA-149 / DSM 14245 / SRS30216)</name>
    <dbReference type="NCBI Taxonomy" id="266940"/>
    <lineage>
        <taxon>Bacteria</taxon>
        <taxon>Bacillati</taxon>
        <taxon>Actinomycetota</taxon>
        <taxon>Actinomycetes</taxon>
        <taxon>Kineosporiales</taxon>
        <taxon>Kineosporiaceae</taxon>
        <taxon>Kineococcus</taxon>
    </lineage>
</organism>
<dbReference type="EMBL" id="CP000750">
    <property type="protein sequence ID" value="ABS04344.1"/>
    <property type="molecule type" value="Genomic_DNA"/>
</dbReference>